<keyword evidence="2" id="KW-1185">Reference proteome</keyword>
<dbReference type="GeneID" id="54560534"/>
<proteinExistence type="predicted"/>
<dbReference type="Proteomes" id="UP000799537">
    <property type="component" value="Unassembled WGS sequence"/>
</dbReference>
<protein>
    <recommendedName>
        <fullName evidence="3">F-box domain-containing protein</fullName>
    </recommendedName>
</protein>
<evidence type="ECO:0000313" key="2">
    <source>
        <dbReference type="Proteomes" id="UP000799537"/>
    </source>
</evidence>
<sequence>MHAPTGLLSLPRELRDQIYPYLTTATWNPQSSLRIIPPPSSDGQLYFWPEHAKWQPIALLSVNRQLRSEVRDFIASQHKTGNVRLELDICVKGYVYTPTWTFLNFAFRPRDSLDLHVNLTLFSTEAFRRNDGWPRQPGQIFRALLNFLNRFIYRGPSFLDSDPPFETPGPHFIKTLSVDVTFQDYYTMDTWPETVHEVFRMLKALTMLNTAGRYIGRVEVRVIYSHGLRAVHRQAGWDVRPAGADATTPALFKEDDWARIGFFFGDAWLERQRVPRSFQSNVGETMLNS</sequence>
<accession>A0A6A6CD37</accession>
<organism evidence="1 2">
    <name type="scientific">Zasmidium cellare ATCC 36951</name>
    <dbReference type="NCBI Taxonomy" id="1080233"/>
    <lineage>
        <taxon>Eukaryota</taxon>
        <taxon>Fungi</taxon>
        <taxon>Dikarya</taxon>
        <taxon>Ascomycota</taxon>
        <taxon>Pezizomycotina</taxon>
        <taxon>Dothideomycetes</taxon>
        <taxon>Dothideomycetidae</taxon>
        <taxon>Mycosphaerellales</taxon>
        <taxon>Mycosphaerellaceae</taxon>
        <taxon>Zasmidium</taxon>
    </lineage>
</organism>
<dbReference type="EMBL" id="ML993601">
    <property type="protein sequence ID" value="KAF2165104.1"/>
    <property type="molecule type" value="Genomic_DNA"/>
</dbReference>
<name>A0A6A6CD37_ZASCE</name>
<evidence type="ECO:0008006" key="3">
    <source>
        <dbReference type="Google" id="ProtNLM"/>
    </source>
</evidence>
<gene>
    <name evidence="1" type="ORF">M409DRAFT_24490</name>
</gene>
<reference evidence="1" key="1">
    <citation type="journal article" date="2020" name="Stud. Mycol.">
        <title>101 Dothideomycetes genomes: a test case for predicting lifestyles and emergence of pathogens.</title>
        <authorList>
            <person name="Haridas S."/>
            <person name="Albert R."/>
            <person name="Binder M."/>
            <person name="Bloem J."/>
            <person name="Labutti K."/>
            <person name="Salamov A."/>
            <person name="Andreopoulos B."/>
            <person name="Baker S."/>
            <person name="Barry K."/>
            <person name="Bills G."/>
            <person name="Bluhm B."/>
            <person name="Cannon C."/>
            <person name="Castanera R."/>
            <person name="Culley D."/>
            <person name="Daum C."/>
            <person name="Ezra D."/>
            <person name="Gonzalez J."/>
            <person name="Henrissat B."/>
            <person name="Kuo A."/>
            <person name="Liang C."/>
            <person name="Lipzen A."/>
            <person name="Lutzoni F."/>
            <person name="Magnuson J."/>
            <person name="Mondo S."/>
            <person name="Nolan M."/>
            <person name="Ohm R."/>
            <person name="Pangilinan J."/>
            <person name="Park H.-J."/>
            <person name="Ramirez L."/>
            <person name="Alfaro M."/>
            <person name="Sun H."/>
            <person name="Tritt A."/>
            <person name="Yoshinaga Y."/>
            <person name="Zwiers L.-H."/>
            <person name="Turgeon B."/>
            <person name="Goodwin S."/>
            <person name="Spatafora J."/>
            <person name="Crous P."/>
            <person name="Grigoriev I."/>
        </authorList>
    </citation>
    <scope>NUCLEOTIDE SEQUENCE</scope>
    <source>
        <strain evidence="1">ATCC 36951</strain>
    </source>
</reference>
<dbReference type="OrthoDB" id="2823490at2759"/>
<evidence type="ECO:0000313" key="1">
    <source>
        <dbReference type="EMBL" id="KAF2165104.1"/>
    </source>
</evidence>
<dbReference type="AlphaFoldDB" id="A0A6A6CD37"/>
<dbReference type="RefSeq" id="XP_033665993.1">
    <property type="nucleotide sequence ID" value="XM_033807262.1"/>
</dbReference>